<dbReference type="NCBIfam" id="NF003556">
    <property type="entry name" value="PRK05222.1"/>
    <property type="match status" value="1"/>
</dbReference>
<dbReference type="GO" id="GO:0032259">
    <property type="term" value="P:methylation"/>
    <property type="evidence" value="ECO:0007669"/>
    <property type="project" value="UniProtKB-KW"/>
</dbReference>
<feature type="binding site" evidence="12">
    <location>
        <position position="656"/>
    </location>
    <ligand>
        <name>Zn(2+)</name>
        <dbReference type="ChEBI" id="CHEBI:29105"/>
        <label>1</label>
        <note>catalytic</note>
    </ligand>
</feature>
<feature type="binding site" evidence="11">
    <location>
        <position position="18"/>
    </location>
    <ligand>
        <name>5-methyltetrahydropteroyltri-L-glutamate</name>
        <dbReference type="ChEBI" id="CHEBI:58207"/>
    </ligand>
</feature>
<dbReference type="InterPro" id="IPR006276">
    <property type="entry name" value="Cobalamin-indep_Met_synthase"/>
</dbReference>
<dbReference type="AlphaFoldDB" id="A0A1I7NCF8"/>
<feature type="binding site" evidence="10">
    <location>
        <begin position="15"/>
        <end position="18"/>
    </location>
    <ligand>
        <name>5-methyltetrahydropteroyltri-L-glutamate</name>
        <dbReference type="ChEBI" id="CHEBI:58207"/>
    </ligand>
</feature>
<reference evidence="17" key="1">
    <citation type="submission" date="2016-10" db="EMBL/GenBank/DDBJ databases">
        <authorList>
            <person name="Varghese N."/>
            <person name="Submissions S."/>
        </authorList>
    </citation>
    <scope>NUCLEOTIDE SEQUENCE [LARGE SCALE GENOMIC DNA]</scope>
    <source>
        <strain evidence="17">DSM 14807</strain>
    </source>
</reference>
<keyword evidence="5 10" id="KW-0028">Amino-acid biosynthesis</keyword>
<evidence type="ECO:0000256" key="1">
    <source>
        <dbReference type="ARBA" id="ARBA00002777"/>
    </source>
</evidence>
<feature type="active site" description="Proton donor" evidence="10 13">
    <location>
        <position position="707"/>
    </location>
</feature>
<keyword evidence="9 10" id="KW-0486">Methionine biosynthesis</keyword>
<evidence type="ECO:0000259" key="14">
    <source>
        <dbReference type="Pfam" id="PF01717"/>
    </source>
</evidence>
<feature type="binding site" evidence="10">
    <location>
        <position position="656"/>
    </location>
    <ligand>
        <name>Zn(2+)</name>
        <dbReference type="ChEBI" id="CHEBI:29105"/>
        <note>catalytic</note>
    </ligand>
</feature>
<dbReference type="SUPFAM" id="SSF51726">
    <property type="entry name" value="UROD/MetE-like"/>
    <property type="match status" value="2"/>
</dbReference>
<dbReference type="Proteomes" id="UP000199537">
    <property type="component" value="Unassembled WGS sequence"/>
</dbReference>
<name>A0A1I7NCF8_9BACT</name>
<comment type="cofactor">
    <cofactor evidence="10">
        <name>Zn(2+)</name>
        <dbReference type="ChEBI" id="CHEBI:29105"/>
    </cofactor>
    <text evidence="10">Binds 1 zinc ion per subunit.</text>
</comment>
<feature type="binding site" evidence="10">
    <location>
        <position position="117"/>
    </location>
    <ligand>
        <name>5-methyltetrahydropteroyltri-L-glutamate</name>
        <dbReference type="ChEBI" id="CHEBI:58207"/>
    </ligand>
</feature>
<feature type="binding site" evidence="12">
    <location>
        <position position="654"/>
    </location>
    <ligand>
        <name>Zn(2+)</name>
        <dbReference type="ChEBI" id="CHEBI:29105"/>
        <label>1</label>
        <note>catalytic</note>
    </ligand>
</feature>
<evidence type="ECO:0000256" key="10">
    <source>
        <dbReference type="HAMAP-Rule" id="MF_00172"/>
    </source>
</evidence>
<dbReference type="Pfam" id="PF01717">
    <property type="entry name" value="Meth_synt_2"/>
    <property type="match status" value="1"/>
</dbReference>
<evidence type="ECO:0000256" key="5">
    <source>
        <dbReference type="ARBA" id="ARBA00022605"/>
    </source>
</evidence>
<feature type="binding site" evidence="10">
    <location>
        <position position="618"/>
    </location>
    <ligand>
        <name>5-methyltetrahydropteroyltri-L-glutamate</name>
        <dbReference type="ChEBI" id="CHEBI:58207"/>
    </ligand>
</feature>
<dbReference type="UniPathway" id="UPA00051">
    <property type="reaction ID" value="UER00082"/>
</dbReference>
<comment type="pathway">
    <text evidence="2 10">Amino-acid biosynthesis; L-methionine biosynthesis via de novo pathway; L-methionine from L-homocysteine (MetE route): step 1/1.</text>
</comment>
<dbReference type="CDD" id="cd03312">
    <property type="entry name" value="CIMS_N_terminal_like"/>
    <property type="match status" value="1"/>
</dbReference>
<dbReference type="NCBIfam" id="TIGR01371">
    <property type="entry name" value="met_syn_B12ind"/>
    <property type="match status" value="1"/>
</dbReference>
<accession>A0A1I7NCF8</accession>
<dbReference type="PIRSF" id="PIRSF000382">
    <property type="entry name" value="MeTrfase_B12_ind"/>
    <property type="match status" value="1"/>
</dbReference>
<dbReference type="CDD" id="cd03311">
    <property type="entry name" value="CIMS_C_terminal_like"/>
    <property type="match status" value="1"/>
</dbReference>
<dbReference type="Pfam" id="PF08267">
    <property type="entry name" value="Meth_synt_1"/>
    <property type="match status" value="1"/>
</dbReference>
<dbReference type="Gene3D" id="3.20.20.210">
    <property type="match status" value="2"/>
</dbReference>
<dbReference type="STRING" id="1393122.SAMN05660895_1313"/>
<feature type="binding site" evidence="11">
    <location>
        <position position="122"/>
    </location>
    <ligand>
        <name>5-methyltetrahydropteroyltri-L-glutamate</name>
        <dbReference type="ChEBI" id="CHEBI:58207"/>
    </ligand>
</feature>
<evidence type="ECO:0000256" key="12">
    <source>
        <dbReference type="PIRSR" id="PIRSR000382-2"/>
    </source>
</evidence>
<evidence type="ECO:0000256" key="4">
    <source>
        <dbReference type="ARBA" id="ARBA00022603"/>
    </source>
</evidence>
<proteinExistence type="inferred from homology"/>
<evidence type="ECO:0000256" key="11">
    <source>
        <dbReference type="PIRSR" id="PIRSR000382-1"/>
    </source>
</evidence>
<feature type="binding site" evidence="10">
    <location>
        <position position="654"/>
    </location>
    <ligand>
        <name>Zn(2+)</name>
        <dbReference type="ChEBI" id="CHEBI:29105"/>
        <note>catalytic</note>
    </ligand>
</feature>
<dbReference type="GO" id="GO:0008270">
    <property type="term" value="F:zinc ion binding"/>
    <property type="evidence" value="ECO:0007669"/>
    <property type="project" value="InterPro"/>
</dbReference>
<feature type="binding site" evidence="10 11">
    <location>
        <position position="612"/>
    </location>
    <ligand>
        <name>L-homocysteine</name>
        <dbReference type="ChEBI" id="CHEBI:58199"/>
    </ligand>
</feature>
<organism evidence="16 17">
    <name type="scientific">Thermoflavifilum thermophilum</name>
    <dbReference type="NCBI Taxonomy" id="1393122"/>
    <lineage>
        <taxon>Bacteria</taxon>
        <taxon>Pseudomonadati</taxon>
        <taxon>Bacteroidota</taxon>
        <taxon>Chitinophagia</taxon>
        <taxon>Chitinophagales</taxon>
        <taxon>Chitinophagaceae</taxon>
        <taxon>Thermoflavifilum</taxon>
    </lineage>
</organism>
<keyword evidence="7 10" id="KW-0479">Metal-binding</keyword>
<keyword evidence="10" id="KW-0677">Repeat</keyword>
<feature type="binding site" evidence="10 11">
    <location>
        <position position="574"/>
    </location>
    <ligand>
        <name>5-methyltetrahydropteroyltri-L-glutamate</name>
        <dbReference type="ChEBI" id="CHEBI:58207"/>
    </ligand>
</feature>
<dbReference type="GO" id="GO:0003871">
    <property type="term" value="F:5-methyltetrahydropteroyltriglutamate-homocysteine S-methyltransferase activity"/>
    <property type="evidence" value="ECO:0007669"/>
    <property type="project" value="UniProtKB-UniRule"/>
</dbReference>
<feature type="binding site" evidence="10 11">
    <location>
        <begin position="528"/>
        <end position="529"/>
    </location>
    <ligand>
        <name>5-methyltetrahydropteroyltri-L-glutamate</name>
        <dbReference type="ChEBI" id="CHEBI:58207"/>
    </ligand>
</feature>
<dbReference type="FunFam" id="3.20.20.210:FF:000002">
    <property type="entry name" value="5-methyltetrahydropteroyltriglutamate--homocysteine methyltransferase"/>
    <property type="match status" value="1"/>
</dbReference>
<dbReference type="EMBL" id="FPCJ01000001">
    <property type="protein sequence ID" value="SFV32339.1"/>
    <property type="molecule type" value="Genomic_DNA"/>
</dbReference>
<feature type="domain" description="Cobalamin-independent methionine synthase MetE N-terminal" evidence="15">
    <location>
        <begin position="3"/>
        <end position="317"/>
    </location>
</feature>
<evidence type="ECO:0000256" key="7">
    <source>
        <dbReference type="ARBA" id="ARBA00022723"/>
    </source>
</evidence>
<dbReference type="InterPro" id="IPR038071">
    <property type="entry name" value="UROD/MetE-like_sf"/>
</dbReference>
<keyword evidence="4 10" id="KW-0489">Methyltransferase</keyword>
<feature type="binding site" evidence="10 11">
    <location>
        <position position="497"/>
    </location>
    <ligand>
        <name>L-methionine</name>
        <dbReference type="ChEBI" id="CHEBI:57844"/>
    </ligand>
</feature>
<evidence type="ECO:0000256" key="3">
    <source>
        <dbReference type="ARBA" id="ARBA00009553"/>
    </source>
</evidence>
<evidence type="ECO:0000256" key="6">
    <source>
        <dbReference type="ARBA" id="ARBA00022679"/>
    </source>
</evidence>
<dbReference type="HAMAP" id="MF_00172">
    <property type="entry name" value="Meth_synth"/>
    <property type="match status" value="1"/>
</dbReference>
<feature type="binding site" evidence="12">
    <location>
        <position position="739"/>
    </location>
    <ligand>
        <name>Zn(2+)</name>
        <dbReference type="ChEBI" id="CHEBI:29105"/>
        <label>1</label>
        <note>catalytic</note>
    </ligand>
</feature>
<feature type="domain" description="Cobalamin-independent methionine synthase MetE C-terminal/archaeal" evidence="14">
    <location>
        <begin position="439"/>
        <end position="761"/>
    </location>
</feature>
<feature type="binding site" evidence="10">
    <location>
        <position position="678"/>
    </location>
    <ligand>
        <name>Zn(2+)</name>
        <dbReference type="ChEBI" id="CHEBI:29105"/>
        <note>catalytic</note>
    </ligand>
</feature>
<feature type="binding site" evidence="10">
    <location>
        <position position="739"/>
    </location>
    <ligand>
        <name>Zn(2+)</name>
        <dbReference type="ChEBI" id="CHEBI:29105"/>
        <note>catalytic</note>
    </ligand>
</feature>
<sequence>MFTHLLGYPRIGLHRELKRACEQYWAGKISQDELLRTGKMIRESNWLQQIAAGIDWLPCGDFSFYDHVLDMSLMLGVIPERFVPLKEKGVDGLDQYFVMARGYQRDGLDIPALEMTKWFNTNYHYLVPEFAPNQSFRLQPDSLLAALAEAQAFQRPVKPILIGPVSYLLLGKMGTAHGNPLHLLPALLPCYADLLRLLHRHGVQWVQLDEPFLATDLSADSLQAFREAYSYLHGEMPEINLLLATYFGGLGNYLPQVVQWPVQGVHLDLISDPEQLQPALQWLPRDKWLSLGIVDGRNVWKNDFTYSLSIIEQAVQKLGQERILLAPSCSLLHVPYDLQLETNSKGLPDMVKNWLAFARQKLEELTLLKQLAFAGTHRQALPRLIENQFAIEQKKMAAFAHLPEIQQRIARLQENDLHRLHPFAIRKAAQQRALQLPLLPTTTIGSFPQTNELRQLRARWNKGEISDKAYEQALEQSIRKVIALQEQIGLDVLVHGEFERSDMVEYFARQLTGFAFTEHGWVQSYGSRCVKPPILYGDVARKQDMTVRWIRFAQSLTSKPVKGMLTGPVTMLKWSFVRNDQPLEQTAYQLALAIRDEVKALEEAGIRVIQIDEPAFREGLPLRKEQQPAYLEWAVKAFRLASCGVKDETQIHTHMCYSEFNSIMQPIADLDADVITIEASRSHMELLDAFGDFQYPNDIGPGIYDIHSPRIPSADEMVALLQKAARIIPVDQLWVNPDCGLKTRNWPEVKASLQNMVAAAQRVRNMYISSRQVANP</sequence>
<evidence type="ECO:0000313" key="16">
    <source>
        <dbReference type="EMBL" id="SFV32339.1"/>
    </source>
</evidence>
<dbReference type="OrthoDB" id="244285at2"/>
<comment type="cofactor">
    <cofactor evidence="12">
        <name>Zn(2+)</name>
        <dbReference type="ChEBI" id="CHEBI:29105"/>
    </cofactor>
    <text evidence="12">Binds 2 Zn(2+) ions per subunit.</text>
</comment>
<gene>
    <name evidence="10" type="primary">metE</name>
    <name evidence="16" type="ORF">SAMN05660895_1313</name>
</gene>
<feature type="binding site" evidence="12">
    <location>
        <position position="678"/>
    </location>
    <ligand>
        <name>Zn(2+)</name>
        <dbReference type="ChEBI" id="CHEBI:29105"/>
        <label>1</label>
        <note>catalytic</note>
    </ligand>
</feature>
<feature type="binding site" evidence="10 11">
    <location>
        <begin position="444"/>
        <end position="446"/>
    </location>
    <ligand>
        <name>L-methionine</name>
        <dbReference type="ChEBI" id="CHEBI:57844"/>
    </ligand>
</feature>
<feature type="binding site" evidence="10">
    <location>
        <position position="497"/>
    </location>
    <ligand>
        <name>L-homocysteine</name>
        <dbReference type="ChEBI" id="CHEBI:58199"/>
    </ligand>
</feature>
<dbReference type="EC" id="2.1.1.14" evidence="10"/>
<feature type="binding site" evidence="12">
    <location>
        <position position="669"/>
    </location>
    <ligand>
        <name>Zn(2+)</name>
        <dbReference type="ChEBI" id="CHEBI:29105"/>
        <label>1</label>
        <note>catalytic</note>
    </ligand>
</feature>
<keyword evidence="17" id="KW-1185">Reference proteome</keyword>
<comment type="function">
    <text evidence="1 10">Catalyzes the transfer of a methyl group from 5-methyltetrahydrofolate to homocysteine resulting in methionine formation.</text>
</comment>
<protein>
    <recommendedName>
        <fullName evidence="10">5-methyltetrahydropteroyltriglutamate--homocysteine methyltransferase</fullName>
        <ecNumber evidence="10">2.1.1.14</ecNumber>
    </recommendedName>
    <alternativeName>
        <fullName evidence="10">Cobalamin-independent methionine synthase</fullName>
    </alternativeName>
    <alternativeName>
        <fullName evidence="10">Methionine synthase, vitamin-B12 independent isozyme</fullName>
    </alternativeName>
</protein>
<dbReference type="InterPro" id="IPR013215">
    <property type="entry name" value="Cbl-indep_Met_Synth_N"/>
</dbReference>
<comment type="similarity">
    <text evidence="3 10">Belongs to the vitamin-B12 independent methionine synthase family.</text>
</comment>
<dbReference type="GO" id="GO:0009086">
    <property type="term" value="P:methionine biosynthetic process"/>
    <property type="evidence" value="ECO:0007669"/>
    <property type="project" value="UniProtKB-UniRule"/>
</dbReference>
<comment type="catalytic activity">
    <reaction evidence="10">
        <text>5-methyltetrahydropteroyltri-L-glutamate + L-homocysteine = tetrahydropteroyltri-L-glutamate + L-methionine</text>
        <dbReference type="Rhea" id="RHEA:21196"/>
        <dbReference type="ChEBI" id="CHEBI:57844"/>
        <dbReference type="ChEBI" id="CHEBI:58140"/>
        <dbReference type="ChEBI" id="CHEBI:58199"/>
        <dbReference type="ChEBI" id="CHEBI:58207"/>
        <dbReference type="EC" id="2.1.1.14"/>
    </reaction>
</comment>
<feature type="binding site" evidence="10 11">
    <location>
        <begin position="444"/>
        <end position="446"/>
    </location>
    <ligand>
        <name>L-homocysteine</name>
        <dbReference type="ChEBI" id="CHEBI:58199"/>
    </ligand>
</feature>
<feature type="binding site" evidence="10 11">
    <location>
        <position position="612"/>
    </location>
    <ligand>
        <name>L-methionine</name>
        <dbReference type="ChEBI" id="CHEBI:57844"/>
    </ligand>
</feature>
<dbReference type="InterPro" id="IPR002629">
    <property type="entry name" value="Met_Synth_C/arc"/>
</dbReference>
<evidence type="ECO:0000259" key="15">
    <source>
        <dbReference type="Pfam" id="PF08267"/>
    </source>
</evidence>
<dbReference type="RefSeq" id="WP_092459116.1">
    <property type="nucleotide sequence ID" value="NZ_FPCJ01000001.1"/>
</dbReference>
<evidence type="ECO:0000256" key="9">
    <source>
        <dbReference type="ARBA" id="ARBA00023167"/>
    </source>
</evidence>
<dbReference type="PANTHER" id="PTHR30519">
    <property type="entry name" value="5-METHYLTETRAHYDROPTEROYLTRIGLUTAMATE--HOMOCYSTEINE METHYLTRANSFERASE"/>
    <property type="match status" value="1"/>
</dbReference>
<evidence type="ECO:0000256" key="2">
    <source>
        <dbReference type="ARBA" id="ARBA00004681"/>
    </source>
</evidence>
<keyword evidence="8 10" id="KW-0862">Zinc</keyword>
<evidence type="ECO:0000256" key="8">
    <source>
        <dbReference type="ARBA" id="ARBA00022833"/>
    </source>
</evidence>
<evidence type="ECO:0000256" key="13">
    <source>
        <dbReference type="PIRSR" id="PIRSR000382-3"/>
    </source>
</evidence>
<evidence type="ECO:0000313" key="17">
    <source>
        <dbReference type="Proteomes" id="UP000199537"/>
    </source>
</evidence>
<keyword evidence="6 10" id="KW-0808">Transferase</keyword>